<protein>
    <recommendedName>
        <fullName evidence="3">Retrotransposon gag domain-containing protein</fullName>
    </recommendedName>
</protein>
<evidence type="ECO:0008006" key="3">
    <source>
        <dbReference type="Google" id="ProtNLM"/>
    </source>
</evidence>
<evidence type="ECO:0000313" key="1">
    <source>
        <dbReference type="EMBL" id="KAF9488089.1"/>
    </source>
</evidence>
<reference evidence="1" key="1">
    <citation type="submission" date="2020-11" db="EMBL/GenBank/DDBJ databases">
        <authorList>
            <consortium name="DOE Joint Genome Institute"/>
            <person name="Ahrendt S."/>
            <person name="Riley R."/>
            <person name="Andreopoulos W."/>
            <person name="Labutti K."/>
            <person name="Pangilinan J."/>
            <person name="Ruiz-Duenas F.J."/>
            <person name="Barrasa J.M."/>
            <person name="Sanchez-Garcia M."/>
            <person name="Camarero S."/>
            <person name="Miyauchi S."/>
            <person name="Serrano A."/>
            <person name="Linde D."/>
            <person name="Babiker R."/>
            <person name="Drula E."/>
            <person name="Ayuso-Fernandez I."/>
            <person name="Pacheco R."/>
            <person name="Padilla G."/>
            <person name="Ferreira P."/>
            <person name="Barriuso J."/>
            <person name="Kellner H."/>
            <person name="Castanera R."/>
            <person name="Alfaro M."/>
            <person name="Ramirez L."/>
            <person name="Pisabarro A.G."/>
            <person name="Kuo A."/>
            <person name="Tritt A."/>
            <person name="Lipzen A."/>
            <person name="He G."/>
            <person name="Yan M."/>
            <person name="Ng V."/>
            <person name="Cullen D."/>
            <person name="Martin F."/>
            <person name="Rosso M.-N."/>
            <person name="Henrissat B."/>
            <person name="Hibbett D."/>
            <person name="Martinez A.T."/>
            <person name="Grigoriev I.V."/>
        </authorList>
    </citation>
    <scope>NUCLEOTIDE SEQUENCE</scope>
    <source>
        <strain evidence="1">ATCC 90797</strain>
    </source>
</reference>
<name>A0A9P5ZHZ0_PLEER</name>
<dbReference type="AlphaFoldDB" id="A0A9P5ZHZ0"/>
<keyword evidence="2" id="KW-1185">Reference proteome</keyword>
<dbReference type="Proteomes" id="UP000807025">
    <property type="component" value="Unassembled WGS sequence"/>
</dbReference>
<sequence>MGAKAKIEQTNPTRPPTMGEGDVDAAVLWDWFNRSEQFFRHKATTAENRVVSVAWGMSGVHAVRWLSANSPLLEEMSWDDYKDHMRALFLPSDWEHTTRMDVLRIQQGTRPFLDFSLDLMGRNNLLAGTDSFFNDKFLRDTLEANMDRDLAKECNRENVNSAGSLREWLDEVKRIDERRRQRMEEIERTLAKINARSSASRFPQATRTPFAARNVANPTASSPASFVPIPKLLPEERALLADNGGCFKCRVRCTAPPIDGSKYKTLTQKDVPPRPANYNSRSGSTSVAAVLNSDNNEQSSASISEVNNENAAPVSNIAAAVMPEVERSSWIDSGNWSDDDLLPLPCSY</sequence>
<gene>
    <name evidence="1" type="ORF">BDN71DRAFT_1540532</name>
</gene>
<accession>A0A9P5ZHZ0</accession>
<evidence type="ECO:0000313" key="2">
    <source>
        <dbReference type="Proteomes" id="UP000807025"/>
    </source>
</evidence>
<comment type="caution">
    <text evidence="1">The sequence shown here is derived from an EMBL/GenBank/DDBJ whole genome shotgun (WGS) entry which is preliminary data.</text>
</comment>
<organism evidence="1 2">
    <name type="scientific">Pleurotus eryngii</name>
    <name type="common">Boletus of the steppes</name>
    <dbReference type="NCBI Taxonomy" id="5323"/>
    <lineage>
        <taxon>Eukaryota</taxon>
        <taxon>Fungi</taxon>
        <taxon>Dikarya</taxon>
        <taxon>Basidiomycota</taxon>
        <taxon>Agaricomycotina</taxon>
        <taxon>Agaricomycetes</taxon>
        <taxon>Agaricomycetidae</taxon>
        <taxon>Agaricales</taxon>
        <taxon>Pleurotineae</taxon>
        <taxon>Pleurotaceae</taxon>
        <taxon>Pleurotus</taxon>
    </lineage>
</organism>
<dbReference type="OrthoDB" id="2369050at2759"/>
<dbReference type="EMBL" id="MU154732">
    <property type="protein sequence ID" value="KAF9488089.1"/>
    <property type="molecule type" value="Genomic_DNA"/>
</dbReference>
<proteinExistence type="predicted"/>